<protein>
    <recommendedName>
        <fullName evidence="1">Protein kinase domain-containing protein</fullName>
    </recommendedName>
</protein>
<reference evidence="3" key="1">
    <citation type="submission" date="2024-02" db="UniProtKB">
        <authorList>
            <consortium name="WormBaseParasite"/>
        </authorList>
    </citation>
    <scope>IDENTIFICATION</scope>
</reference>
<dbReference type="Gene3D" id="3.30.200.20">
    <property type="entry name" value="Phosphorylase Kinase, domain 1"/>
    <property type="match status" value="1"/>
</dbReference>
<dbReference type="PROSITE" id="PS00108">
    <property type="entry name" value="PROTEIN_KINASE_ST"/>
    <property type="match status" value="1"/>
</dbReference>
<dbReference type="Gene3D" id="1.10.510.10">
    <property type="entry name" value="Transferase(Phosphotransferase) domain 1"/>
    <property type="match status" value="1"/>
</dbReference>
<dbReference type="WBParaSite" id="MBELARI_LOCUS7456">
    <property type="protein sequence ID" value="MBELARI_LOCUS7456"/>
    <property type="gene ID" value="MBELARI_LOCUS7456"/>
</dbReference>
<dbReference type="PIRSF" id="PIRSF000654">
    <property type="entry name" value="Integrin-linked_kinase"/>
    <property type="match status" value="1"/>
</dbReference>
<dbReference type="GO" id="GO:0004674">
    <property type="term" value="F:protein serine/threonine kinase activity"/>
    <property type="evidence" value="ECO:0007669"/>
    <property type="project" value="TreeGrafter"/>
</dbReference>
<evidence type="ECO:0000259" key="1">
    <source>
        <dbReference type="PROSITE" id="PS50011"/>
    </source>
</evidence>
<dbReference type="InterPro" id="IPR008271">
    <property type="entry name" value="Ser/Thr_kinase_AS"/>
</dbReference>
<dbReference type="Pfam" id="PF00069">
    <property type="entry name" value="Pkinase"/>
    <property type="match status" value="1"/>
</dbReference>
<dbReference type="GO" id="GO:0005524">
    <property type="term" value="F:ATP binding"/>
    <property type="evidence" value="ECO:0007669"/>
    <property type="project" value="InterPro"/>
</dbReference>
<evidence type="ECO:0000313" key="3">
    <source>
        <dbReference type="WBParaSite" id="MBELARI_LOCUS7456"/>
    </source>
</evidence>
<dbReference type="PROSITE" id="PS50011">
    <property type="entry name" value="PROTEIN_KINASE_DOM"/>
    <property type="match status" value="1"/>
</dbReference>
<dbReference type="InterPro" id="IPR053235">
    <property type="entry name" value="Ser_Thr_kinase"/>
</dbReference>
<dbReference type="Proteomes" id="UP000887575">
    <property type="component" value="Unassembled WGS sequence"/>
</dbReference>
<sequence length="272" mass="31322">MLDGEIIGQGSSSLVVVRNESRSSKKVITAFKCFLCEKGNVRKRKLYEKEVQALQRLNHSNIVTYYGCNESNGLLAIEIEYCERGNLQKIIYDQKYVYSITTVLTWAKQLFSALSYLHQERNIVHRDVKPANIFVSKDFHLKLGDFGCVRQLEATSTGTLVGTQRYMSPRMKSKEEPYKVSKRNDVYGAGLVLWEMVERRSVFDEYTLDRNFDANNFYIDIFTKKLTALKPPDCFDELKELIVITTNFDQKQRPSASRVLAQLKEIIEVGPS</sequence>
<dbReference type="SMART" id="SM00220">
    <property type="entry name" value="S_TKc"/>
    <property type="match status" value="1"/>
</dbReference>
<proteinExistence type="predicted"/>
<evidence type="ECO:0000313" key="2">
    <source>
        <dbReference type="Proteomes" id="UP000887575"/>
    </source>
</evidence>
<feature type="domain" description="Protein kinase" evidence="1">
    <location>
        <begin position="1"/>
        <end position="267"/>
    </location>
</feature>
<dbReference type="AlphaFoldDB" id="A0AAF3FK09"/>
<keyword evidence="2" id="KW-1185">Reference proteome</keyword>
<dbReference type="SUPFAM" id="SSF56112">
    <property type="entry name" value="Protein kinase-like (PK-like)"/>
    <property type="match status" value="1"/>
</dbReference>
<accession>A0AAF3FK09</accession>
<dbReference type="InterPro" id="IPR011009">
    <property type="entry name" value="Kinase-like_dom_sf"/>
</dbReference>
<dbReference type="PANTHER" id="PTHR24361">
    <property type="entry name" value="MITOGEN-ACTIVATED KINASE KINASE KINASE"/>
    <property type="match status" value="1"/>
</dbReference>
<organism evidence="2 3">
    <name type="scientific">Mesorhabditis belari</name>
    <dbReference type="NCBI Taxonomy" id="2138241"/>
    <lineage>
        <taxon>Eukaryota</taxon>
        <taxon>Metazoa</taxon>
        <taxon>Ecdysozoa</taxon>
        <taxon>Nematoda</taxon>
        <taxon>Chromadorea</taxon>
        <taxon>Rhabditida</taxon>
        <taxon>Rhabditina</taxon>
        <taxon>Rhabditomorpha</taxon>
        <taxon>Rhabditoidea</taxon>
        <taxon>Rhabditidae</taxon>
        <taxon>Mesorhabditinae</taxon>
        <taxon>Mesorhabditis</taxon>
    </lineage>
</organism>
<dbReference type="InterPro" id="IPR000719">
    <property type="entry name" value="Prot_kinase_dom"/>
</dbReference>
<name>A0AAF3FK09_9BILA</name>
<dbReference type="GO" id="GO:0005737">
    <property type="term" value="C:cytoplasm"/>
    <property type="evidence" value="ECO:0007669"/>
    <property type="project" value="TreeGrafter"/>
</dbReference>